<keyword evidence="2" id="KW-1185">Reference proteome</keyword>
<gene>
    <name evidence="1" type="ORF">FA95DRAFT_23790</name>
</gene>
<accession>A0ACB8SDE7</accession>
<proteinExistence type="predicted"/>
<name>A0ACB8SDE7_9AGAM</name>
<evidence type="ECO:0000313" key="1">
    <source>
        <dbReference type="EMBL" id="KAI0053980.1"/>
    </source>
</evidence>
<comment type="caution">
    <text evidence="1">The sequence shown here is derived from an EMBL/GenBank/DDBJ whole genome shotgun (WGS) entry which is preliminary data.</text>
</comment>
<evidence type="ECO:0000313" key="2">
    <source>
        <dbReference type="Proteomes" id="UP000814033"/>
    </source>
</evidence>
<dbReference type="EMBL" id="MU275838">
    <property type="protein sequence ID" value="KAI0053980.1"/>
    <property type="molecule type" value="Genomic_DNA"/>
</dbReference>
<sequence length="1049" mass="114640">MFWRFGFNNGSSIDSLLDKDDVSLEAILDEDDLLQECKAQNTRLIDYFQRADVLQRLLGYVTGQIEGEERGRFKYPYVATEVLCSEIWSIVETCLNNTEQLLTPFWETVLDRPAEDMKTHMAMASHFAKINAVFLTKKPAEMLQFIRSQRDVVERLLQHIETPSFSDLLVRIIQLDEQPAGAGVLEWLSDERLMSRLIDRLAPTYSSDVHTVVAELIKGIISMAAPSPGAALSEGLHNGPASNRFARELARRENVLTLVNFILADFHTDALATATSSDTHTGDEIILDELASPVSPVLPTSESSASSVVQSIGIIIELIRQNNSDYFEPYLFHTLRNRLIHVQQQLTSRDPEEGRIALEGAMTEMVDRMAVVHLGPLLDIFCERLDEFTKYLHKPRSLDGTISTTVGSITPLTFERYKICELYAELLHCSNMALLNRSAEFAYLYDSDGRLQGGLSALEELARVISMGSGEDAEHDAMDEGTDDIEPALEFPIHRASQDASSSILDSDEDMSEGPGSSEDDTMEEIVMYEEPASLEENSDTTLSTSPSHTQSPIEPLVVPSSPNAAFMPPASEIAAQGAAGPATGPIPQRKGSGHSTGSEGSTIGRRSTGSKRSSRRNSRRLTLQDASQVDIPLPIGERLKQKLLDAGVLSMVLDLFFNFPWNNFLHSVVYDLIHQILTGRVDGGINRSLTVALFRDAHLMQRIVEGQKRNDQESSKLKGVRLGYMGHLTLISEDVITSLNHFPPDLRLQISPYAPQPDWDDYVTGRYNETKQKDSSLLGGGKPVIAVGATRTSGQWKVDEEDSSAPSAPISISGPASGSNGAQEAQGEFRRATGARPTRESSADFGPAPVEQEEEDFTPPSNHFARYLAQEIHSADEFGGSSSSSDASDEEDGGWLTQSHFGLDRSPPTSARPRNTERRPLNANGFDDAFVPPSSPFTDPFATEDDEDEGFGPFSDSAAASGTDPFSFSSSFSDDIQDASFDSFGDFGEFHSAGDGETTPTAGSWTLTSGSSSRSSPSSEGGDSDEDSKASKGEGPTENPRTEITRDP</sequence>
<protein>
    <submittedName>
        <fullName evidence="1">SAPS-domain-containing protein</fullName>
    </submittedName>
</protein>
<reference evidence="1" key="1">
    <citation type="submission" date="2021-02" db="EMBL/GenBank/DDBJ databases">
        <authorList>
            <consortium name="DOE Joint Genome Institute"/>
            <person name="Ahrendt S."/>
            <person name="Looney B.P."/>
            <person name="Miyauchi S."/>
            <person name="Morin E."/>
            <person name="Drula E."/>
            <person name="Courty P.E."/>
            <person name="Chicoki N."/>
            <person name="Fauchery L."/>
            <person name="Kohler A."/>
            <person name="Kuo A."/>
            <person name="Labutti K."/>
            <person name="Pangilinan J."/>
            <person name="Lipzen A."/>
            <person name="Riley R."/>
            <person name="Andreopoulos W."/>
            <person name="He G."/>
            <person name="Johnson J."/>
            <person name="Barry K.W."/>
            <person name="Grigoriev I.V."/>
            <person name="Nagy L."/>
            <person name="Hibbett D."/>
            <person name="Henrissat B."/>
            <person name="Matheny P.B."/>
            <person name="Labbe J."/>
            <person name="Martin F."/>
        </authorList>
    </citation>
    <scope>NUCLEOTIDE SEQUENCE</scope>
    <source>
        <strain evidence="1">FP105234-sp</strain>
    </source>
</reference>
<organism evidence="1 2">
    <name type="scientific">Auriscalpium vulgare</name>
    <dbReference type="NCBI Taxonomy" id="40419"/>
    <lineage>
        <taxon>Eukaryota</taxon>
        <taxon>Fungi</taxon>
        <taxon>Dikarya</taxon>
        <taxon>Basidiomycota</taxon>
        <taxon>Agaricomycotina</taxon>
        <taxon>Agaricomycetes</taxon>
        <taxon>Russulales</taxon>
        <taxon>Auriscalpiaceae</taxon>
        <taxon>Auriscalpium</taxon>
    </lineage>
</organism>
<reference evidence="1" key="2">
    <citation type="journal article" date="2022" name="New Phytol.">
        <title>Evolutionary transition to the ectomycorrhizal habit in the genomes of a hyperdiverse lineage of mushroom-forming fungi.</title>
        <authorList>
            <person name="Looney B."/>
            <person name="Miyauchi S."/>
            <person name="Morin E."/>
            <person name="Drula E."/>
            <person name="Courty P.E."/>
            <person name="Kohler A."/>
            <person name="Kuo A."/>
            <person name="LaButti K."/>
            <person name="Pangilinan J."/>
            <person name="Lipzen A."/>
            <person name="Riley R."/>
            <person name="Andreopoulos W."/>
            <person name="He G."/>
            <person name="Johnson J."/>
            <person name="Nolan M."/>
            <person name="Tritt A."/>
            <person name="Barry K.W."/>
            <person name="Grigoriev I.V."/>
            <person name="Nagy L.G."/>
            <person name="Hibbett D."/>
            <person name="Henrissat B."/>
            <person name="Matheny P.B."/>
            <person name="Labbe J."/>
            <person name="Martin F.M."/>
        </authorList>
    </citation>
    <scope>NUCLEOTIDE SEQUENCE</scope>
    <source>
        <strain evidence="1">FP105234-sp</strain>
    </source>
</reference>
<dbReference type="Proteomes" id="UP000814033">
    <property type="component" value="Unassembled WGS sequence"/>
</dbReference>